<comment type="caution">
    <text evidence="3">The sequence shown here is derived from an EMBL/GenBank/DDBJ whole genome shotgun (WGS) entry which is preliminary data.</text>
</comment>
<sequence length="693" mass="74087">MPGVVVSDGLRVTRTDEDGRFRIDQVRGPVFITRPAGWRVDRWYVGASAIDPVFTLSPAPVQLPVRFAHLTDTHLGTGAGYPQPAEIGTGERLSQAFREIAAAHPGLEAFVVTGDLTDRGLPEEFAAFVAATATTELAVYAIPGNHDHLVPDPTDLVSRNGYAIHSGEPRHYEDYLGPRWYSFDLPGLHVVAVDWFTHELGLDHETQDTWLRADLEMLATGTPWIMLCHDQPWRSILDGLPSAPIATFSGHRHTSRVVASGPTLHVNTPPAMFGGVDNSPATYRIVVWDGERITTGSHQTYPPQSDTRSGWARTTQALWSTSTPAIGQRTPFIVADGRVLVPLALDDEARGALAAYDACSGKPLWQASLDAPLRSAPAGAGTAAIISSTVSGTTWAHDPSTGEMLWQRPTSDPLRRFGFYPPTLVDGLVLVGDQAALRALDQSTGEIVWERSDIAAYQIFITLSAPVVDRSGANGSLTTVLWAGFPEPSTPVRLDPKTGETIANSNEVVAEGLFDVLTSGAGLPIRTPSVDPATGDLIATGLTNVFRRSASGSAIRWSYPTSVPWNPVGVNLGSHGVLVVDAGGAVAMLDPVSGEQLWRTEIAADSDECFLTYRRSPHPLFAQATTVGDRLLIPALDGDIVTLDARTGDELGRFATGVPILAPLVVHDGTAVALHRDGLLAAYPLATLAGERL</sequence>
<dbReference type="SUPFAM" id="SSF50998">
    <property type="entry name" value="Quinoprotein alcohol dehydrogenase-like"/>
    <property type="match status" value="2"/>
</dbReference>
<protein>
    <submittedName>
        <fullName evidence="3">3',5'-cyclic adenosine monophosphate phosphodiesterase CpdA</fullName>
        <ecNumber evidence="3">3.1.4.17</ecNumber>
    </submittedName>
</protein>
<evidence type="ECO:0000313" key="3">
    <source>
        <dbReference type="EMBL" id="KJL45542.1"/>
    </source>
</evidence>
<dbReference type="InterPro" id="IPR029052">
    <property type="entry name" value="Metallo-depent_PP-like"/>
</dbReference>
<keyword evidence="3" id="KW-0378">Hydrolase</keyword>
<dbReference type="InterPro" id="IPR002372">
    <property type="entry name" value="PQQ_rpt_dom"/>
</dbReference>
<dbReference type="SUPFAM" id="SSF56300">
    <property type="entry name" value="Metallo-dependent phosphatases"/>
    <property type="match status" value="1"/>
</dbReference>
<dbReference type="PANTHER" id="PTHR34512">
    <property type="entry name" value="CELL SURFACE PROTEIN"/>
    <property type="match status" value="1"/>
</dbReference>
<evidence type="ECO:0000259" key="1">
    <source>
        <dbReference type="Pfam" id="PF00149"/>
    </source>
</evidence>
<dbReference type="InterPro" id="IPR018391">
    <property type="entry name" value="PQQ_b-propeller_rpt"/>
</dbReference>
<dbReference type="Gene3D" id="2.130.10.10">
    <property type="entry name" value="YVTN repeat-like/Quinoprotein amine dehydrogenase"/>
    <property type="match status" value="1"/>
</dbReference>
<dbReference type="EMBL" id="JYIY01000025">
    <property type="protein sequence ID" value="KJL45542.1"/>
    <property type="molecule type" value="Genomic_DNA"/>
</dbReference>
<feature type="domain" description="Pyrrolo-quinoline quinone repeat" evidence="2">
    <location>
        <begin position="314"/>
        <end position="452"/>
    </location>
</feature>
<dbReference type="InterPro" id="IPR011047">
    <property type="entry name" value="Quinoprotein_ADH-like_sf"/>
</dbReference>
<proteinExistence type="predicted"/>
<gene>
    <name evidence="3" type="primary">cpdA_1</name>
    <name evidence="3" type="ORF">RR49_00043</name>
</gene>
<dbReference type="Proteomes" id="UP000033451">
    <property type="component" value="Unassembled WGS sequence"/>
</dbReference>
<feature type="domain" description="Pyrrolo-quinoline quinone repeat" evidence="2">
    <location>
        <begin position="583"/>
        <end position="683"/>
    </location>
</feature>
<name>A0A0F0M1D4_9MICO</name>
<evidence type="ECO:0000259" key="2">
    <source>
        <dbReference type="Pfam" id="PF13360"/>
    </source>
</evidence>
<dbReference type="InterPro" id="IPR004843">
    <property type="entry name" value="Calcineurin-like_PHP"/>
</dbReference>
<dbReference type="PANTHER" id="PTHR34512:SF30">
    <property type="entry name" value="OUTER MEMBRANE PROTEIN ASSEMBLY FACTOR BAMB"/>
    <property type="match status" value="1"/>
</dbReference>
<dbReference type="Pfam" id="PF00149">
    <property type="entry name" value="Metallophos"/>
    <property type="match status" value="1"/>
</dbReference>
<dbReference type="GO" id="GO:0004114">
    <property type="term" value="F:3',5'-cyclic-nucleotide phosphodiesterase activity"/>
    <property type="evidence" value="ECO:0007669"/>
    <property type="project" value="UniProtKB-EC"/>
</dbReference>
<dbReference type="Gene3D" id="3.60.21.10">
    <property type="match status" value="1"/>
</dbReference>
<dbReference type="AlphaFoldDB" id="A0A0F0M1D4"/>
<keyword evidence="4" id="KW-1185">Reference proteome</keyword>
<dbReference type="Pfam" id="PF13360">
    <property type="entry name" value="PQQ_2"/>
    <property type="match status" value="2"/>
</dbReference>
<dbReference type="EC" id="3.1.4.17" evidence="3"/>
<dbReference type="PATRIC" id="fig|400772.4.peg.55"/>
<dbReference type="Gene3D" id="2.40.128.630">
    <property type="match status" value="1"/>
</dbReference>
<reference evidence="3 4" key="1">
    <citation type="submission" date="2015-02" db="EMBL/GenBank/DDBJ databases">
        <title>Draft genome sequences of ten Microbacterium spp. with emphasis on heavy metal contaminated environments.</title>
        <authorList>
            <person name="Corretto E."/>
        </authorList>
    </citation>
    <scope>NUCLEOTIDE SEQUENCE [LARGE SCALE GENOMIC DNA]</scope>
    <source>
        <strain evidence="3 4">DSM 18659</strain>
    </source>
</reference>
<organism evidence="3 4">
    <name type="scientific">Microbacterium ginsengisoli</name>
    <dbReference type="NCBI Taxonomy" id="400772"/>
    <lineage>
        <taxon>Bacteria</taxon>
        <taxon>Bacillati</taxon>
        <taxon>Actinomycetota</taxon>
        <taxon>Actinomycetes</taxon>
        <taxon>Micrococcales</taxon>
        <taxon>Microbacteriaceae</taxon>
        <taxon>Microbacterium</taxon>
    </lineage>
</organism>
<dbReference type="SMART" id="SM00564">
    <property type="entry name" value="PQQ"/>
    <property type="match status" value="4"/>
</dbReference>
<evidence type="ECO:0000313" key="4">
    <source>
        <dbReference type="Proteomes" id="UP000033451"/>
    </source>
</evidence>
<dbReference type="STRING" id="400772.RR49_00043"/>
<dbReference type="InterPro" id="IPR015943">
    <property type="entry name" value="WD40/YVTN_repeat-like_dom_sf"/>
</dbReference>
<accession>A0A0F0M1D4</accession>
<feature type="domain" description="Calcineurin-like phosphoesterase" evidence="1">
    <location>
        <begin position="66"/>
        <end position="236"/>
    </location>
</feature>